<accession>A0A850P291</accession>
<dbReference type="Proteomes" id="UP000522590">
    <property type="component" value="Unassembled WGS sequence"/>
</dbReference>
<gene>
    <name evidence="1" type="ORF">HUK81_12475</name>
</gene>
<dbReference type="AlphaFoldDB" id="A0A850P291"/>
<dbReference type="InterPro" id="IPR018733">
    <property type="entry name" value="DUF2274"/>
</dbReference>
<organism evidence="1 2">
    <name type="scientific">Komagataeibacter swingsii</name>
    <dbReference type="NCBI Taxonomy" id="215220"/>
    <lineage>
        <taxon>Bacteria</taxon>
        <taxon>Pseudomonadati</taxon>
        <taxon>Pseudomonadota</taxon>
        <taxon>Alphaproteobacteria</taxon>
        <taxon>Acetobacterales</taxon>
        <taxon>Acetobacteraceae</taxon>
        <taxon>Komagataeibacter</taxon>
    </lineage>
</organism>
<reference evidence="1 2" key="1">
    <citation type="submission" date="2020-06" db="EMBL/GenBank/DDBJ databases">
        <title>Description of novel acetic acid bacteria.</title>
        <authorList>
            <person name="Sombolestani A."/>
        </authorList>
    </citation>
    <scope>NUCLEOTIDE SEQUENCE [LARGE SCALE GENOMIC DNA]</scope>
    <source>
        <strain evidence="1 2">LMG 25</strain>
    </source>
</reference>
<protein>
    <submittedName>
        <fullName evidence="1">DUF2274 domain-containing protein</fullName>
    </submittedName>
</protein>
<evidence type="ECO:0000313" key="1">
    <source>
        <dbReference type="EMBL" id="NVN37744.1"/>
    </source>
</evidence>
<dbReference type="Pfam" id="PF10038">
    <property type="entry name" value="DUF2274"/>
    <property type="match status" value="1"/>
</dbReference>
<sequence length="76" mass="8618">MNMELKIRNVLDEKPVKLTVEVPASVFRDLEVYAQAVARANSEDGPVDPAKLIVPMITRFMTSDRGFAKIRRRKTS</sequence>
<dbReference type="EMBL" id="JABXXS010000029">
    <property type="protein sequence ID" value="NVN37744.1"/>
    <property type="molecule type" value="Genomic_DNA"/>
</dbReference>
<proteinExistence type="predicted"/>
<name>A0A850P291_9PROT</name>
<comment type="caution">
    <text evidence="1">The sequence shown here is derived from an EMBL/GenBank/DDBJ whole genome shotgun (WGS) entry which is preliminary data.</text>
</comment>
<evidence type="ECO:0000313" key="2">
    <source>
        <dbReference type="Proteomes" id="UP000522590"/>
    </source>
</evidence>